<dbReference type="PANTHER" id="PTHR43790:SF9">
    <property type="entry name" value="GALACTOFURANOSE TRANSPORTER ATP-BINDING PROTEIN YTFR"/>
    <property type="match status" value="1"/>
</dbReference>
<dbReference type="GO" id="GO:0016887">
    <property type="term" value="F:ATP hydrolysis activity"/>
    <property type="evidence" value="ECO:0007669"/>
    <property type="project" value="InterPro"/>
</dbReference>
<dbReference type="InterPro" id="IPR003593">
    <property type="entry name" value="AAA+_ATPase"/>
</dbReference>
<evidence type="ECO:0000259" key="5">
    <source>
        <dbReference type="PROSITE" id="PS50893"/>
    </source>
</evidence>
<protein>
    <submittedName>
        <fullName evidence="6">ABC transporter</fullName>
    </submittedName>
</protein>
<evidence type="ECO:0000256" key="3">
    <source>
        <dbReference type="ARBA" id="ARBA00022741"/>
    </source>
</evidence>
<dbReference type="GO" id="GO:0005524">
    <property type="term" value="F:ATP binding"/>
    <property type="evidence" value="ECO:0007669"/>
    <property type="project" value="UniProtKB-KW"/>
</dbReference>
<dbReference type="Proteomes" id="UP000177701">
    <property type="component" value="Unassembled WGS sequence"/>
</dbReference>
<comment type="caution">
    <text evidence="6">The sequence shown here is derived from an EMBL/GenBank/DDBJ whole genome shotgun (WGS) entry which is preliminary data.</text>
</comment>
<gene>
    <name evidence="6" type="ORF">A2V47_04450</name>
</gene>
<dbReference type="InterPro" id="IPR050107">
    <property type="entry name" value="ABC_carbohydrate_import_ATPase"/>
</dbReference>
<dbReference type="PROSITE" id="PS50893">
    <property type="entry name" value="ABC_TRANSPORTER_2"/>
    <property type="match status" value="2"/>
</dbReference>
<sequence length="514" mass="58352">MNYLVMVIDNPIVEIKGVSKTFNGVVHALDNVSIAIGKNEIIGVVGENGAGKSTLMKILVGVYPPDNGEWYYRGRKVPFPKNPKEAAKRGISIVYQEKGVIPCLKVYQFLFLGHEDKYIKYSRLDIDKMKKYAREVLEEFHVKCNIENFMYELPLSTQKMIEIAKAILSVRLEHEDNNITSVIILDEPTAPLTIEERRELFSDILNMKKNASFVFVSHIIPEVMEFTDRVHVLRDGKMIAHYDLSKEKITEEDFFRAIVGKESLERTYKPEIKRVANEEVVLAVKNLTKNGCYYDISFELHKGECIGIFGPAGSGKSEIINTIAGLISFKNGTLIIKGQEAKTKEPPHVRIARGIGYFSGETGKELFLNWPITKNISIVNIKKILRKFIPVINFNAEKQMAEKIVQRLRIKTPGVNTDCYSLSGGSKQKVSVGKWFERSPDILLLEDPTIGIDVGARKDIYENTLEIKKRGISMILISDDPKEYSILCDKIMFIKHGKIQKVISGEKFKQELEK</sequence>
<evidence type="ECO:0000256" key="1">
    <source>
        <dbReference type="ARBA" id="ARBA00022448"/>
    </source>
</evidence>
<dbReference type="CDD" id="cd03215">
    <property type="entry name" value="ABC_Carb_Monos_II"/>
    <property type="match status" value="1"/>
</dbReference>
<keyword evidence="2" id="KW-0677">Repeat</keyword>
<dbReference type="SMART" id="SM00382">
    <property type="entry name" value="AAA"/>
    <property type="match status" value="2"/>
</dbReference>
<evidence type="ECO:0000313" key="7">
    <source>
        <dbReference type="Proteomes" id="UP000177701"/>
    </source>
</evidence>
<dbReference type="AlphaFoldDB" id="A0A1F5A682"/>
<dbReference type="CDD" id="cd03216">
    <property type="entry name" value="ABC_Carb_Monos_I"/>
    <property type="match status" value="1"/>
</dbReference>
<dbReference type="InterPro" id="IPR027417">
    <property type="entry name" value="P-loop_NTPase"/>
</dbReference>
<dbReference type="PANTHER" id="PTHR43790">
    <property type="entry name" value="CARBOHYDRATE TRANSPORT ATP-BINDING PROTEIN MG119-RELATED"/>
    <property type="match status" value="1"/>
</dbReference>
<dbReference type="InterPro" id="IPR003439">
    <property type="entry name" value="ABC_transporter-like_ATP-bd"/>
</dbReference>
<keyword evidence="3" id="KW-0547">Nucleotide-binding</keyword>
<feature type="domain" description="ABC transporter" evidence="5">
    <location>
        <begin position="13"/>
        <end position="260"/>
    </location>
</feature>
<feature type="domain" description="ABC transporter" evidence="5">
    <location>
        <begin position="275"/>
        <end position="512"/>
    </location>
</feature>
<evidence type="ECO:0000313" key="6">
    <source>
        <dbReference type="EMBL" id="OGD14082.1"/>
    </source>
</evidence>
<reference evidence="6 7" key="1">
    <citation type="journal article" date="2016" name="Nat. Commun.">
        <title>Thousands of microbial genomes shed light on interconnected biogeochemical processes in an aquifer system.</title>
        <authorList>
            <person name="Anantharaman K."/>
            <person name="Brown C.T."/>
            <person name="Hug L.A."/>
            <person name="Sharon I."/>
            <person name="Castelle C.J."/>
            <person name="Probst A.J."/>
            <person name="Thomas B.C."/>
            <person name="Singh A."/>
            <person name="Wilkins M.J."/>
            <person name="Karaoz U."/>
            <person name="Brodie E.L."/>
            <person name="Williams K.H."/>
            <person name="Hubbard S.S."/>
            <person name="Banfield J.F."/>
        </authorList>
    </citation>
    <scope>NUCLEOTIDE SEQUENCE [LARGE SCALE GENOMIC DNA]</scope>
</reference>
<proteinExistence type="predicted"/>
<dbReference type="Gene3D" id="3.40.50.300">
    <property type="entry name" value="P-loop containing nucleotide triphosphate hydrolases"/>
    <property type="match status" value="2"/>
</dbReference>
<evidence type="ECO:0000256" key="2">
    <source>
        <dbReference type="ARBA" id="ARBA00022737"/>
    </source>
</evidence>
<dbReference type="EMBL" id="MEYH01000092">
    <property type="protein sequence ID" value="OGD14082.1"/>
    <property type="molecule type" value="Genomic_DNA"/>
</dbReference>
<name>A0A1F5A682_9BACT</name>
<dbReference type="SUPFAM" id="SSF52540">
    <property type="entry name" value="P-loop containing nucleoside triphosphate hydrolases"/>
    <property type="match status" value="2"/>
</dbReference>
<keyword evidence="4" id="KW-0067">ATP-binding</keyword>
<keyword evidence="1" id="KW-0813">Transport</keyword>
<evidence type="ECO:0000256" key="4">
    <source>
        <dbReference type="ARBA" id="ARBA00022840"/>
    </source>
</evidence>
<dbReference type="STRING" id="1797291.A2V47_04450"/>
<dbReference type="Pfam" id="PF00005">
    <property type="entry name" value="ABC_tran"/>
    <property type="match status" value="2"/>
</dbReference>
<organism evidence="6 7">
    <name type="scientific">Candidatus Sediminicultor quintus</name>
    <dbReference type="NCBI Taxonomy" id="1797291"/>
    <lineage>
        <taxon>Bacteria</taxon>
        <taxon>Pseudomonadati</taxon>
        <taxon>Atribacterota</taxon>
        <taxon>Candidatus Phoenicimicrobiia</taxon>
        <taxon>Candidatus Pheonicimicrobiales</taxon>
        <taxon>Candidatus Phoenicimicrobiaceae</taxon>
        <taxon>Candidatus Sediminicultor</taxon>
    </lineage>
</organism>
<accession>A0A1F5A682</accession>